<name>A0A4R7KPD6_9CLOT</name>
<dbReference type="Proteomes" id="UP000295325">
    <property type="component" value="Unassembled WGS sequence"/>
</dbReference>
<evidence type="ECO:0000256" key="2">
    <source>
        <dbReference type="ARBA" id="ARBA00022448"/>
    </source>
</evidence>
<reference evidence="9 10" key="1">
    <citation type="submission" date="2019-03" db="EMBL/GenBank/DDBJ databases">
        <title>Genomic Encyclopedia of Type Strains, Phase IV (KMG-IV): sequencing the most valuable type-strain genomes for metagenomic binning, comparative biology and taxonomic classification.</title>
        <authorList>
            <person name="Goeker M."/>
        </authorList>
    </citation>
    <scope>NUCLEOTIDE SEQUENCE [LARGE SCALE GENOMIC DNA]</scope>
    <source>
        <strain evidence="9 10">DSM 24455</strain>
    </source>
</reference>
<evidence type="ECO:0000256" key="4">
    <source>
        <dbReference type="ARBA" id="ARBA00022692"/>
    </source>
</evidence>
<feature type="domain" description="ABC transmembrane type-1" evidence="8">
    <location>
        <begin position="53"/>
        <end position="237"/>
    </location>
</feature>
<evidence type="ECO:0000256" key="1">
    <source>
        <dbReference type="ARBA" id="ARBA00004651"/>
    </source>
</evidence>
<evidence type="ECO:0000259" key="8">
    <source>
        <dbReference type="PROSITE" id="PS50928"/>
    </source>
</evidence>
<dbReference type="InterPro" id="IPR000515">
    <property type="entry name" value="MetI-like"/>
</dbReference>
<dbReference type="GO" id="GO:0005886">
    <property type="term" value="C:plasma membrane"/>
    <property type="evidence" value="ECO:0007669"/>
    <property type="project" value="UniProtKB-SubCell"/>
</dbReference>
<evidence type="ECO:0000256" key="5">
    <source>
        <dbReference type="ARBA" id="ARBA00022989"/>
    </source>
</evidence>
<dbReference type="InterPro" id="IPR035906">
    <property type="entry name" value="MetI-like_sf"/>
</dbReference>
<gene>
    <name evidence="9" type="ORF">EDD71_110108</name>
</gene>
<evidence type="ECO:0000256" key="3">
    <source>
        <dbReference type="ARBA" id="ARBA00022475"/>
    </source>
</evidence>
<feature type="transmembrane region" description="Helical" evidence="7">
    <location>
        <begin position="57"/>
        <end position="81"/>
    </location>
</feature>
<feature type="transmembrane region" description="Helical" evidence="7">
    <location>
        <begin position="93"/>
        <end position="113"/>
    </location>
</feature>
<feature type="transmembrane region" description="Helical" evidence="7">
    <location>
        <begin position="9"/>
        <end position="31"/>
    </location>
</feature>
<dbReference type="GO" id="GO:0055085">
    <property type="term" value="P:transmembrane transport"/>
    <property type="evidence" value="ECO:0007669"/>
    <property type="project" value="InterPro"/>
</dbReference>
<dbReference type="PANTHER" id="PTHR30151:SF0">
    <property type="entry name" value="ABC TRANSPORTER PERMEASE PROTEIN MJ0413-RELATED"/>
    <property type="match status" value="1"/>
</dbReference>
<keyword evidence="5 7" id="KW-1133">Transmembrane helix</keyword>
<evidence type="ECO:0000256" key="6">
    <source>
        <dbReference type="ARBA" id="ARBA00023136"/>
    </source>
</evidence>
<evidence type="ECO:0000256" key="7">
    <source>
        <dbReference type="RuleBase" id="RU363032"/>
    </source>
</evidence>
<feature type="transmembrane region" description="Helical" evidence="7">
    <location>
        <begin position="210"/>
        <end position="233"/>
    </location>
</feature>
<keyword evidence="4 7" id="KW-0812">Transmembrane</keyword>
<comment type="similarity">
    <text evidence="7">Belongs to the binding-protein-dependent transport system permease family.</text>
</comment>
<evidence type="ECO:0000313" key="10">
    <source>
        <dbReference type="Proteomes" id="UP000295325"/>
    </source>
</evidence>
<dbReference type="PROSITE" id="PS50928">
    <property type="entry name" value="ABC_TM1"/>
    <property type="match status" value="1"/>
</dbReference>
<dbReference type="PANTHER" id="PTHR30151">
    <property type="entry name" value="ALKANE SULFONATE ABC TRANSPORTER-RELATED, MEMBRANE SUBUNIT"/>
    <property type="match status" value="1"/>
</dbReference>
<dbReference type="Gene3D" id="1.10.3720.10">
    <property type="entry name" value="MetI-like"/>
    <property type="match status" value="1"/>
</dbReference>
<comment type="subcellular location">
    <subcellularLocation>
        <location evidence="1 7">Cell membrane</location>
        <topology evidence="1 7">Multi-pass membrane protein</topology>
    </subcellularLocation>
</comment>
<proteinExistence type="inferred from homology"/>
<dbReference type="CDD" id="cd06261">
    <property type="entry name" value="TM_PBP2"/>
    <property type="match status" value="1"/>
</dbReference>
<dbReference type="OrthoDB" id="9804353at2"/>
<feature type="transmembrane region" description="Helical" evidence="7">
    <location>
        <begin position="119"/>
        <end position="138"/>
    </location>
</feature>
<organism evidence="9 10">
    <name type="scientific">Fonticella tunisiensis</name>
    <dbReference type="NCBI Taxonomy" id="1096341"/>
    <lineage>
        <taxon>Bacteria</taxon>
        <taxon>Bacillati</taxon>
        <taxon>Bacillota</taxon>
        <taxon>Clostridia</taxon>
        <taxon>Eubacteriales</taxon>
        <taxon>Clostridiaceae</taxon>
        <taxon>Fonticella</taxon>
    </lineage>
</organism>
<evidence type="ECO:0000313" key="9">
    <source>
        <dbReference type="EMBL" id="TDT60990.1"/>
    </source>
</evidence>
<protein>
    <submittedName>
        <fullName evidence="9">NitT/TauT family transport system permease protein</fullName>
    </submittedName>
</protein>
<keyword evidence="6 7" id="KW-0472">Membrane</keyword>
<keyword evidence="3" id="KW-1003">Cell membrane</keyword>
<keyword evidence="10" id="KW-1185">Reference proteome</keyword>
<dbReference type="Pfam" id="PF00528">
    <property type="entry name" value="BPD_transp_1"/>
    <property type="match status" value="1"/>
</dbReference>
<keyword evidence="2 7" id="KW-0813">Transport</keyword>
<accession>A0A4R7KPD6</accession>
<dbReference type="AlphaFoldDB" id="A0A4R7KPD6"/>
<dbReference type="SUPFAM" id="SSF161098">
    <property type="entry name" value="MetI-like"/>
    <property type="match status" value="1"/>
</dbReference>
<feature type="transmembrane region" description="Helical" evidence="7">
    <location>
        <begin position="159"/>
        <end position="190"/>
    </location>
</feature>
<dbReference type="EMBL" id="SOAZ01000010">
    <property type="protein sequence ID" value="TDT60990.1"/>
    <property type="molecule type" value="Genomic_DNA"/>
</dbReference>
<sequence>MMSKNSQRLIAFMSVLLIWFVISIVLDLPIIPSPLKVFKTLLIIFPSKISIHCLYSLWRILAGLALSIVAGIPIGLAMGYFDGLDKIISPFIYFIYPVPKIALMPIIMLLFGLGEMSKIIMITLIVIFQIIVAARDAVKDIPKETYYSYHSLGASRKDIFKDIVIPASLSGILTSTRVGLGTAISVLFFTETFGTEYGMGYFIMDSWMRINYLEMYSGIIVLSVMGFLLFLAVDKLEEKLCSWR</sequence>
<comment type="caution">
    <text evidence="9">The sequence shown here is derived from an EMBL/GenBank/DDBJ whole genome shotgun (WGS) entry which is preliminary data.</text>
</comment>